<organism evidence="2">
    <name type="scientific">viral metagenome</name>
    <dbReference type="NCBI Taxonomy" id="1070528"/>
    <lineage>
        <taxon>unclassified sequences</taxon>
        <taxon>metagenomes</taxon>
        <taxon>organismal metagenomes</taxon>
    </lineage>
</organism>
<evidence type="ECO:0000313" key="1">
    <source>
        <dbReference type="EMBL" id="QJA68953.1"/>
    </source>
</evidence>
<proteinExistence type="predicted"/>
<reference evidence="2" key="1">
    <citation type="submission" date="2020-03" db="EMBL/GenBank/DDBJ databases">
        <title>The deep terrestrial virosphere.</title>
        <authorList>
            <person name="Holmfeldt K."/>
            <person name="Nilsson E."/>
            <person name="Simone D."/>
            <person name="Lopez-Fernandez M."/>
            <person name="Wu X."/>
            <person name="de Brujin I."/>
            <person name="Lundin D."/>
            <person name="Andersson A."/>
            <person name="Bertilsson S."/>
            <person name="Dopson M."/>
        </authorList>
    </citation>
    <scope>NUCLEOTIDE SEQUENCE</scope>
    <source>
        <strain evidence="1">MM415A05289</strain>
        <strain evidence="2">MM415B07206</strain>
    </source>
</reference>
<accession>A0A6M3LW92</accession>
<dbReference type="AlphaFoldDB" id="A0A6M3LW92"/>
<dbReference type="EMBL" id="MT141664">
    <property type="protein sequence ID" value="QJA68953.1"/>
    <property type="molecule type" value="Genomic_DNA"/>
</dbReference>
<sequence>MENQLIIISYCEKHKQHWIQICPECRATSAEQDLLSVIRDEWAYTQAAGDNCMSIKLTKWIEICQSKGVTNKDWWELQE</sequence>
<gene>
    <name evidence="1" type="ORF">MM415A05289_0005</name>
    <name evidence="2" type="ORF">MM415B07206_0007</name>
</gene>
<protein>
    <submittedName>
        <fullName evidence="2">Uncharacterized protein</fullName>
    </submittedName>
</protein>
<evidence type="ECO:0000313" key="2">
    <source>
        <dbReference type="EMBL" id="QJA96868.1"/>
    </source>
</evidence>
<name>A0A6M3LW92_9ZZZZ</name>
<dbReference type="EMBL" id="MT143441">
    <property type="protein sequence ID" value="QJA96868.1"/>
    <property type="molecule type" value="Genomic_DNA"/>
</dbReference>